<organism evidence="1 2">
    <name type="scientific">Dreissena polymorpha</name>
    <name type="common">Zebra mussel</name>
    <name type="synonym">Mytilus polymorpha</name>
    <dbReference type="NCBI Taxonomy" id="45954"/>
    <lineage>
        <taxon>Eukaryota</taxon>
        <taxon>Metazoa</taxon>
        <taxon>Spiralia</taxon>
        <taxon>Lophotrochozoa</taxon>
        <taxon>Mollusca</taxon>
        <taxon>Bivalvia</taxon>
        <taxon>Autobranchia</taxon>
        <taxon>Heteroconchia</taxon>
        <taxon>Euheterodonta</taxon>
        <taxon>Imparidentia</taxon>
        <taxon>Neoheterodontei</taxon>
        <taxon>Myida</taxon>
        <taxon>Dreissenoidea</taxon>
        <taxon>Dreissenidae</taxon>
        <taxon>Dreissena</taxon>
    </lineage>
</organism>
<comment type="caution">
    <text evidence="1">The sequence shown here is derived from an EMBL/GenBank/DDBJ whole genome shotgun (WGS) entry which is preliminary data.</text>
</comment>
<reference evidence="1" key="2">
    <citation type="submission" date="2020-11" db="EMBL/GenBank/DDBJ databases">
        <authorList>
            <person name="McCartney M.A."/>
            <person name="Auch B."/>
            <person name="Kono T."/>
            <person name="Mallez S."/>
            <person name="Becker A."/>
            <person name="Gohl D.M."/>
            <person name="Silverstein K.A.T."/>
            <person name="Koren S."/>
            <person name="Bechman K.B."/>
            <person name="Herman A."/>
            <person name="Abrahante J.E."/>
            <person name="Garbe J."/>
        </authorList>
    </citation>
    <scope>NUCLEOTIDE SEQUENCE</scope>
    <source>
        <strain evidence="1">Duluth1</strain>
        <tissue evidence="1">Whole animal</tissue>
    </source>
</reference>
<dbReference type="EMBL" id="JAIWYP010000016">
    <property type="protein sequence ID" value="KAH3695612.1"/>
    <property type="molecule type" value="Genomic_DNA"/>
</dbReference>
<feature type="non-terminal residue" evidence="1">
    <location>
        <position position="1"/>
    </location>
</feature>
<keyword evidence="2" id="KW-1185">Reference proteome</keyword>
<evidence type="ECO:0000313" key="2">
    <source>
        <dbReference type="Proteomes" id="UP000828390"/>
    </source>
</evidence>
<reference evidence="1" key="1">
    <citation type="journal article" date="2019" name="bioRxiv">
        <title>The Genome of the Zebra Mussel, Dreissena polymorpha: A Resource for Invasive Species Research.</title>
        <authorList>
            <person name="McCartney M.A."/>
            <person name="Auch B."/>
            <person name="Kono T."/>
            <person name="Mallez S."/>
            <person name="Zhang Y."/>
            <person name="Obille A."/>
            <person name="Becker A."/>
            <person name="Abrahante J.E."/>
            <person name="Garbe J."/>
            <person name="Badalamenti J.P."/>
            <person name="Herman A."/>
            <person name="Mangelson H."/>
            <person name="Liachko I."/>
            <person name="Sullivan S."/>
            <person name="Sone E.D."/>
            <person name="Koren S."/>
            <person name="Silverstein K.A.T."/>
            <person name="Beckman K.B."/>
            <person name="Gohl D.M."/>
        </authorList>
    </citation>
    <scope>NUCLEOTIDE SEQUENCE</scope>
    <source>
        <strain evidence="1">Duluth1</strain>
        <tissue evidence="1">Whole animal</tissue>
    </source>
</reference>
<gene>
    <name evidence="1" type="ORF">DPMN_083069</name>
</gene>
<dbReference type="Proteomes" id="UP000828390">
    <property type="component" value="Unassembled WGS sequence"/>
</dbReference>
<protein>
    <submittedName>
        <fullName evidence="1">Uncharacterized protein</fullName>
    </submittedName>
</protein>
<evidence type="ECO:0000313" key="1">
    <source>
        <dbReference type="EMBL" id="KAH3695612.1"/>
    </source>
</evidence>
<sequence length="76" mass="8736">MMITALPPGDNVFQQTINIFEFNEDRIIHVHSRDILTRFNYSHIKTTAQPPGGHVLSMDLNQKQSKLGVGLYIIWQ</sequence>
<name>A0A9D3YBY5_DREPO</name>
<dbReference type="AlphaFoldDB" id="A0A9D3YBY5"/>
<accession>A0A9D3YBY5</accession>
<proteinExistence type="predicted"/>